<feature type="domain" description="Helix-turn-helix" evidence="1">
    <location>
        <begin position="40"/>
        <end position="94"/>
    </location>
</feature>
<gene>
    <name evidence="2" type="ORF">BCL32_3984</name>
</gene>
<evidence type="ECO:0000313" key="2">
    <source>
        <dbReference type="EMBL" id="TVZ63809.1"/>
    </source>
</evidence>
<dbReference type="Pfam" id="PF12728">
    <property type="entry name" value="HTH_17"/>
    <property type="match status" value="1"/>
</dbReference>
<dbReference type="EMBL" id="VISO01000003">
    <property type="protein sequence ID" value="TVZ63809.1"/>
    <property type="molecule type" value="Genomic_DNA"/>
</dbReference>
<dbReference type="AlphaFoldDB" id="A0A559SN77"/>
<evidence type="ECO:0000259" key="1">
    <source>
        <dbReference type="Pfam" id="PF12728"/>
    </source>
</evidence>
<dbReference type="InterPro" id="IPR041657">
    <property type="entry name" value="HTH_17"/>
</dbReference>
<evidence type="ECO:0000313" key="3">
    <source>
        <dbReference type="Proteomes" id="UP000319824"/>
    </source>
</evidence>
<protein>
    <submittedName>
        <fullName evidence="2">Helix-turn-helix protein</fullName>
    </submittedName>
</protein>
<organism evidence="2 3">
    <name type="scientific">Rhizobium mongolense USDA 1844</name>
    <dbReference type="NCBI Taxonomy" id="1079460"/>
    <lineage>
        <taxon>Bacteria</taxon>
        <taxon>Pseudomonadati</taxon>
        <taxon>Pseudomonadota</taxon>
        <taxon>Alphaproteobacteria</taxon>
        <taxon>Hyphomicrobiales</taxon>
        <taxon>Rhizobiaceae</taxon>
        <taxon>Rhizobium/Agrobacterium group</taxon>
        <taxon>Rhizobium</taxon>
    </lineage>
</organism>
<accession>A0A559SN77</accession>
<dbReference type="Proteomes" id="UP000319824">
    <property type="component" value="Unassembled WGS sequence"/>
</dbReference>
<dbReference type="RefSeq" id="WP_022715249.1">
    <property type="nucleotide sequence ID" value="NZ_ATTQ01000006.1"/>
</dbReference>
<proteinExistence type="predicted"/>
<sequence>MWNKWINLDFNKPDPDMGWRREDVQTAFVAGMETIPVRRLLSLPEAASVLSVSPSTIHGLVRRGQLAFVHAGQGTIRKHLTFSADEIESFIKRHTERLSYSPTPKTARRSGGTELGFLAQRQARITARAEARKAKSK</sequence>
<name>A0A559SN77_9HYPH</name>
<reference evidence="2 3" key="1">
    <citation type="submission" date="2019-06" db="EMBL/GenBank/DDBJ databases">
        <title>Pac Bio to generate improved reference genome sequences for organisms with transposon mutant libraries (support for FEBA project).</title>
        <authorList>
            <person name="Blow M."/>
        </authorList>
    </citation>
    <scope>NUCLEOTIDE SEQUENCE [LARGE SCALE GENOMIC DNA]</scope>
    <source>
        <strain evidence="2 3">USDA 1844</strain>
    </source>
</reference>
<comment type="caution">
    <text evidence="2">The sequence shown here is derived from an EMBL/GenBank/DDBJ whole genome shotgun (WGS) entry which is preliminary data.</text>
</comment>